<dbReference type="EMBL" id="LT546645">
    <property type="protein sequence ID" value="SAI67946.1"/>
    <property type="molecule type" value="Genomic_DNA"/>
</dbReference>
<sequence>MTACGIDFGTSNSTVGWMRPGQDVLLTLEDGKPTLPSAIFFHDEDNEVSFGRAAIADYVAGYDGRLMRSMKSLLGSSLMEGHTEVAGRALPFKTLLTRFIGELKARAEHAAGCGFEAAVLGRPVFFVDDDPKADQLAQDTLGEIARAVGLREIDFQYEPMAAAFDYESQIEREELVLVIDIGGGTSDFSLIRLGPQRALRDDRRDDILAHGGVHIGGTDFDKQLSLAHVMPLFGLGGQLKTGKDVPSTQYTNLACWHTINQAYTRKAAETFAFIQAQALERDKIGHLMKLIKNREGHWVAIQVEQAKIALSEAPATCIDLSRIAPGLAAGIERPAFDLAMDGLIERIQATVAKLLQQAGVSRVDTLFFTGGSSRVPCLRERISALLPEARSVEGDLFGSIGTGLALDARRKFG</sequence>
<dbReference type="PANTHER" id="PTHR19375">
    <property type="entry name" value="HEAT SHOCK PROTEIN 70KDA"/>
    <property type="match status" value="1"/>
</dbReference>
<protein>
    <submittedName>
        <fullName evidence="4">Heat shock protein</fullName>
    </submittedName>
</protein>
<comment type="similarity">
    <text evidence="1">Belongs to the heat shock protein 70 family.</text>
</comment>
<dbReference type="PROSITE" id="PS01036">
    <property type="entry name" value="HSP70_3"/>
    <property type="match status" value="1"/>
</dbReference>
<dbReference type="InterPro" id="IPR042054">
    <property type="entry name" value="YegD-like"/>
</dbReference>
<dbReference type="Gene3D" id="3.90.640.10">
    <property type="entry name" value="Actin, Chain A, domain 4"/>
    <property type="match status" value="2"/>
</dbReference>
<evidence type="ECO:0000313" key="5">
    <source>
        <dbReference type="Proteomes" id="UP000076825"/>
    </source>
</evidence>
<name>A0A157SDG8_9BORD</name>
<organism evidence="4 5">
    <name type="scientific">Bordetella trematum</name>
    <dbReference type="NCBI Taxonomy" id="123899"/>
    <lineage>
        <taxon>Bacteria</taxon>
        <taxon>Pseudomonadati</taxon>
        <taxon>Pseudomonadota</taxon>
        <taxon>Betaproteobacteria</taxon>
        <taxon>Burkholderiales</taxon>
        <taxon>Alcaligenaceae</taxon>
        <taxon>Bordetella</taxon>
    </lineage>
</organism>
<evidence type="ECO:0000256" key="1">
    <source>
        <dbReference type="ARBA" id="ARBA00007381"/>
    </source>
</evidence>
<dbReference type="OrthoDB" id="9807934at2"/>
<evidence type="ECO:0000256" key="2">
    <source>
        <dbReference type="ARBA" id="ARBA00022741"/>
    </source>
</evidence>
<keyword evidence="3" id="KW-0067">ATP-binding</keyword>
<keyword evidence="4" id="KW-0346">Stress response</keyword>
<evidence type="ECO:0000313" key="4">
    <source>
        <dbReference type="EMBL" id="SAI67946.1"/>
    </source>
</evidence>
<gene>
    <name evidence="4" type="primary">dnaK_2</name>
    <name evidence="4" type="ORF">SAMEA3906487_01002</name>
</gene>
<dbReference type="PRINTS" id="PR00301">
    <property type="entry name" value="HEATSHOCK70"/>
</dbReference>
<dbReference type="InterPro" id="IPR043129">
    <property type="entry name" value="ATPase_NBD"/>
</dbReference>
<dbReference type="InterPro" id="IPR013126">
    <property type="entry name" value="Hsp_70_fam"/>
</dbReference>
<dbReference type="SUPFAM" id="SSF53067">
    <property type="entry name" value="Actin-like ATPase domain"/>
    <property type="match status" value="2"/>
</dbReference>
<proteinExistence type="inferred from homology"/>
<dbReference type="GO" id="GO:0140662">
    <property type="term" value="F:ATP-dependent protein folding chaperone"/>
    <property type="evidence" value="ECO:0007669"/>
    <property type="project" value="InterPro"/>
</dbReference>
<dbReference type="Pfam" id="PF00012">
    <property type="entry name" value="HSP70"/>
    <property type="match status" value="2"/>
</dbReference>
<keyword evidence="5" id="KW-1185">Reference proteome</keyword>
<accession>A0A157SDG8</accession>
<dbReference type="AlphaFoldDB" id="A0A157SDG8"/>
<dbReference type="PROSITE" id="PS00329">
    <property type="entry name" value="HSP70_2"/>
    <property type="match status" value="1"/>
</dbReference>
<dbReference type="RefSeq" id="WP_063491638.1">
    <property type="nucleotide sequence ID" value="NZ_CP016340.1"/>
</dbReference>
<dbReference type="KEGG" id="btrm:SAMEA390648701002"/>
<dbReference type="PATRIC" id="fig|123899.6.peg.981"/>
<dbReference type="InterPro" id="IPR018181">
    <property type="entry name" value="Heat_shock_70_CS"/>
</dbReference>
<evidence type="ECO:0000256" key="3">
    <source>
        <dbReference type="ARBA" id="ARBA00022840"/>
    </source>
</evidence>
<dbReference type="eggNOG" id="COG0443">
    <property type="taxonomic scope" value="Bacteria"/>
</dbReference>
<dbReference type="Gene3D" id="3.30.420.40">
    <property type="match status" value="3"/>
</dbReference>
<dbReference type="CDD" id="cd10231">
    <property type="entry name" value="ASKHA_NBD_HSP70_YegD-like"/>
    <property type="match status" value="1"/>
</dbReference>
<reference evidence="4 5" key="1">
    <citation type="submission" date="2016-04" db="EMBL/GenBank/DDBJ databases">
        <authorList>
            <consortium name="Pathogen Informatics"/>
        </authorList>
    </citation>
    <scope>NUCLEOTIDE SEQUENCE [LARGE SCALE GENOMIC DNA]</scope>
    <source>
        <strain evidence="4 5">H044680328</strain>
    </source>
</reference>
<dbReference type="GeneID" id="56587593"/>
<keyword evidence="2" id="KW-0547">Nucleotide-binding</keyword>
<dbReference type="GO" id="GO:0005524">
    <property type="term" value="F:ATP binding"/>
    <property type="evidence" value="ECO:0007669"/>
    <property type="project" value="UniProtKB-KW"/>
</dbReference>
<dbReference type="Proteomes" id="UP000076825">
    <property type="component" value="Chromosome 1"/>
</dbReference>
<dbReference type="STRING" id="123899.SAMEA3906487_01002"/>